<dbReference type="Pfam" id="PF08407">
    <property type="entry name" value="Chitin_synth_1N"/>
    <property type="match status" value="1"/>
</dbReference>
<keyword evidence="4 7" id="KW-0812">Transmembrane</keyword>
<evidence type="ECO:0000256" key="7">
    <source>
        <dbReference type="RuleBase" id="RU366040"/>
    </source>
</evidence>
<evidence type="ECO:0000256" key="8">
    <source>
        <dbReference type="SAM" id="MobiDB-lite"/>
    </source>
</evidence>
<feature type="transmembrane region" description="Helical" evidence="7">
    <location>
        <begin position="876"/>
        <end position="901"/>
    </location>
</feature>
<dbReference type="InterPro" id="IPR004835">
    <property type="entry name" value="Chitin_synth"/>
</dbReference>
<comment type="caution">
    <text evidence="10">The sequence shown here is derived from an EMBL/GenBank/DDBJ whole genome shotgun (WGS) entry which is preliminary data.</text>
</comment>
<sequence>MSRNNNNQYPPQGGPPSPNHQQPYYAGPPQRSQTNRSMRAPPSSPHMNGGGGGYPPQQPQQYPPQQPQQYPPQQQIGYGGPGGYTNDHQVYPIDEGDGAGLMGNQGMMAGRHPGPPPPMRSATMGHAPDRNGYPQGGPGMQSKYPWTGGPKMDRSATMNRRSVCHVPLTDGNLVMDCPVPQQLLENAHFKGEREFEYMRYTAATCDPNDFFKERYTLRPTIYQRQTELFIVMTMYNEDDELFIKTMGSVMKNIAHLCTRSKSRTWGKDGWKKVVVCVVADGRTKCHPRVLKVLAAMGAYQEGIAKDTVAGKPVTAHIYEYTTQVMVDSDLKLRTADRGIVPVQILFCLKEKNAKKLNSHRWFFNAFAPQLNPNVCILLDVGTKPSGTSIYHLWKAFDRDSSIGGACGEICADLGPNCSNLMNPLVASQNFEYKMSNILDKPLESVFGYISVLPGAFSAYRYKALKDSSPGVGPLSSYFKGETMHTSGDAGIFESNMYLAEDRILCFELVAKKNEAWLLRYVKSAKAETDVPDSIGEFISQRRRWLNGSFFAAFYSLAHFTRVLTSGQGFFRKIFLMIEFIYNAINLVFNWFSLANFYLTFYFLTTAANNNANHDFSPFGEHGKTVFSLLRPMYLAAIITVFISSLGNRPQGSRIIYIMAIFLFALIMGVMLYLAAATVVAVVMPHWGQYALMIDLLKVQGPFRDTVISLASTYGLYIIASLMHFEPWHMITSFIPYLFLLPAYVNILMVYAFCNTHDVSWGTKGDNKIEQLGGATKVTGKDGKELIKLEKPTSREDIDAVYMLNMQELSVRPDAVKEKRDASTKKEDYYKLFRTRLVLTWMFSNAILIIAMTNSFTFQKDNVEEVVPHSNDMFNPYLSMIFWSVAALSAVRFTGSAMYLILRALFG</sequence>
<feature type="transmembrane region" description="Helical" evidence="7">
    <location>
        <begin position="654"/>
        <end position="682"/>
    </location>
</feature>
<reference evidence="10" key="2">
    <citation type="journal article" date="2022" name="Microbiol. Resour. Announc.">
        <title>Whole-Genome Sequence of Entomortierella parvispora E1425, a Mucoromycotan Fungus Associated with Burkholderiaceae-Related Endosymbiotic Bacteria.</title>
        <authorList>
            <person name="Herlambang A."/>
            <person name="Guo Y."/>
            <person name="Takashima Y."/>
            <person name="Narisawa K."/>
            <person name="Ohta H."/>
            <person name="Nishizawa T."/>
        </authorList>
    </citation>
    <scope>NUCLEOTIDE SEQUENCE</scope>
    <source>
        <strain evidence="10">E1425</strain>
    </source>
</reference>
<evidence type="ECO:0000256" key="5">
    <source>
        <dbReference type="ARBA" id="ARBA00022989"/>
    </source>
</evidence>
<evidence type="ECO:0000313" key="10">
    <source>
        <dbReference type="EMBL" id="GJJ72539.1"/>
    </source>
</evidence>
<dbReference type="GO" id="GO:0004100">
    <property type="term" value="F:chitin synthase activity"/>
    <property type="evidence" value="ECO:0007669"/>
    <property type="project" value="UniProtKB-UniRule"/>
</dbReference>
<dbReference type="GO" id="GO:0006031">
    <property type="term" value="P:chitin biosynthetic process"/>
    <property type="evidence" value="ECO:0007669"/>
    <property type="project" value="UniProtKB-UniRule"/>
</dbReference>
<feature type="domain" description="Chitin synthase N-terminal" evidence="9">
    <location>
        <begin position="165"/>
        <end position="227"/>
    </location>
</feature>
<feature type="compositionally biased region" description="Pro residues" evidence="8">
    <location>
        <begin position="56"/>
        <end position="70"/>
    </location>
</feature>
<protein>
    <recommendedName>
        <fullName evidence="2 7">Chitin synthase</fullName>
        <ecNumber evidence="2 7">2.4.1.16</ecNumber>
    </recommendedName>
</protein>
<dbReference type="InterPro" id="IPR013616">
    <property type="entry name" value="Chitin_synth_N"/>
</dbReference>
<comment type="function">
    <text evidence="7">Polymerizes chitin, a structural polymer of the cell wall and septum, by transferring the sugar moiety of UDP-GlcNAc to the non-reducing end of the growing chitin polymer.</text>
</comment>
<proteinExistence type="inferred from homology"/>
<feature type="transmembrane region" description="Helical" evidence="7">
    <location>
        <begin position="544"/>
        <end position="563"/>
    </location>
</feature>
<dbReference type="AlphaFoldDB" id="A0A9P3H993"/>
<keyword evidence="7" id="KW-0961">Cell wall biogenesis/degradation</keyword>
<feature type="region of interest" description="Disordered" evidence="8">
    <location>
        <begin position="124"/>
        <end position="155"/>
    </location>
</feature>
<keyword evidence="11" id="KW-1185">Reference proteome</keyword>
<comment type="similarity">
    <text evidence="7">Belongs to the chitin synthase family.</text>
</comment>
<feature type="transmembrane region" description="Helical" evidence="7">
    <location>
        <begin position="624"/>
        <end position="642"/>
    </location>
</feature>
<evidence type="ECO:0000256" key="4">
    <source>
        <dbReference type="ARBA" id="ARBA00022692"/>
    </source>
</evidence>
<evidence type="ECO:0000256" key="1">
    <source>
        <dbReference type="ARBA" id="ARBA00004141"/>
    </source>
</evidence>
<dbReference type="EMBL" id="BQFW01000007">
    <property type="protein sequence ID" value="GJJ72539.1"/>
    <property type="molecule type" value="Genomic_DNA"/>
</dbReference>
<accession>A0A9P3H993</accession>
<evidence type="ECO:0000259" key="9">
    <source>
        <dbReference type="Pfam" id="PF08407"/>
    </source>
</evidence>
<dbReference type="CDD" id="cd04190">
    <property type="entry name" value="Chitin_synth_C"/>
    <property type="match status" value="1"/>
</dbReference>
<evidence type="ECO:0000256" key="2">
    <source>
        <dbReference type="ARBA" id="ARBA00012543"/>
    </source>
</evidence>
<gene>
    <name evidence="10" type="ORF">EMPS_04897</name>
</gene>
<reference evidence="10" key="1">
    <citation type="submission" date="2021-11" db="EMBL/GenBank/DDBJ databases">
        <authorList>
            <person name="Herlambang A."/>
            <person name="Guo Y."/>
            <person name="Takashima Y."/>
            <person name="Nishizawa T."/>
        </authorList>
    </citation>
    <scope>NUCLEOTIDE SEQUENCE</scope>
    <source>
        <strain evidence="10">E1425</strain>
    </source>
</reference>
<evidence type="ECO:0000256" key="6">
    <source>
        <dbReference type="ARBA" id="ARBA00023136"/>
    </source>
</evidence>
<name>A0A9P3H993_9FUNG</name>
<dbReference type="GO" id="GO:0071555">
    <property type="term" value="P:cell wall organization"/>
    <property type="evidence" value="ECO:0007669"/>
    <property type="project" value="UniProtKB-KW"/>
</dbReference>
<organism evidence="10 11">
    <name type="scientific">Entomortierella parvispora</name>
    <dbReference type="NCBI Taxonomy" id="205924"/>
    <lineage>
        <taxon>Eukaryota</taxon>
        <taxon>Fungi</taxon>
        <taxon>Fungi incertae sedis</taxon>
        <taxon>Mucoromycota</taxon>
        <taxon>Mortierellomycotina</taxon>
        <taxon>Mortierellomycetes</taxon>
        <taxon>Mortierellales</taxon>
        <taxon>Mortierellaceae</taxon>
        <taxon>Entomortierella</taxon>
    </lineage>
</organism>
<dbReference type="InterPro" id="IPR029044">
    <property type="entry name" value="Nucleotide-diphossugar_trans"/>
</dbReference>
<dbReference type="Proteomes" id="UP000827284">
    <property type="component" value="Unassembled WGS sequence"/>
</dbReference>
<keyword evidence="7" id="KW-1003">Cell membrane</keyword>
<feature type="region of interest" description="Disordered" evidence="8">
    <location>
        <begin position="1"/>
        <end position="101"/>
    </location>
</feature>
<dbReference type="PANTHER" id="PTHR22914">
    <property type="entry name" value="CHITIN SYNTHASE"/>
    <property type="match status" value="1"/>
</dbReference>
<keyword evidence="5 7" id="KW-1133">Transmembrane helix</keyword>
<feature type="transmembrane region" description="Helical" evidence="7">
    <location>
        <begin position="836"/>
        <end position="856"/>
    </location>
</feature>
<keyword evidence="3 7" id="KW-0328">Glycosyltransferase</keyword>
<evidence type="ECO:0000256" key="3">
    <source>
        <dbReference type="ARBA" id="ARBA00022676"/>
    </source>
</evidence>
<dbReference type="Pfam" id="PF01644">
    <property type="entry name" value="Chitin_synth_1"/>
    <property type="match status" value="1"/>
</dbReference>
<dbReference type="OrthoDB" id="26569at2759"/>
<dbReference type="SUPFAM" id="SSF53448">
    <property type="entry name" value="Nucleotide-diphospho-sugar transferases"/>
    <property type="match status" value="1"/>
</dbReference>
<dbReference type="GO" id="GO:0005886">
    <property type="term" value="C:plasma membrane"/>
    <property type="evidence" value="ECO:0007669"/>
    <property type="project" value="UniProtKB-SubCell"/>
</dbReference>
<feature type="transmembrane region" description="Helical" evidence="7">
    <location>
        <begin position="733"/>
        <end position="753"/>
    </location>
</feature>
<dbReference type="EC" id="2.4.1.16" evidence="2 7"/>
<dbReference type="PANTHER" id="PTHR22914:SF44">
    <property type="entry name" value="CHITIN SYNTHASE 2"/>
    <property type="match status" value="1"/>
</dbReference>
<dbReference type="GO" id="GO:0030428">
    <property type="term" value="C:cell septum"/>
    <property type="evidence" value="ECO:0007669"/>
    <property type="project" value="TreeGrafter"/>
</dbReference>
<evidence type="ECO:0000313" key="11">
    <source>
        <dbReference type="Proteomes" id="UP000827284"/>
    </source>
</evidence>
<feature type="compositionally biased region" description="Low complexity" evidence="8">
    <location>
        <begin position="1"/>
        <end position="11"/>
    </location>
</feature>
<keyword evidence="7" id="KW-0808">Transferase</keyword>
<keyword evidence="6 7" id="KW-0472">Membrane</keyword>
<comment type="catalytic activity">
    <reaction evidence="7">
        <text>[(1-&gt;4)-N-acetyl-beta-D-glucosaminyl](n) + UDP-N-acetyl-alpha-D-glucosamine = [(1-&gt;4)-N-acetyl-beta-D-glucosaminyl](n+1) + UDP + H(+)</text>
        <dbReference type="Rhea" id="RHEA:16637"/>
        <dbReference type="Rhea" id="RHEA-COMP:9593"/>
        <dbReference type="Rhea" id="RHEA-COMP:9595"/>
        <dbReference type="ChEBI" id="CHEBI:15378"/>
        <dbReference type="ChEBI" id="CHEBI:17029"/>
        <dbReference type="ChEBI" id="CHEBI:57705"/>
        <dbReference type="ChEBI" id="CHEBI:58223"/>
        <dbReference type="EC" id="2.4.1.16"/>
    </reaction>
</comment>
<comment type="subcellular location">
    <subcellularLocation>
        <location evidence="7">Cell membrane</location>
        <topology evidence="7">Multi-pass membrane protein</topology>
    </subcellularLocation>
    <subcellularLocation>
        <location evidence="1">Membrane</location>
        <topology evidence="1">Multi-pass membrane protein</topology>
    </subcellularLocation>
</comment>
<feature type="transmembrane region" description="Helical" evidence="7">
    <location>
        <begin position="583"/>
        <end position="604"/>
    </location>
</feature>